<dbReference type="RefSeq" id="WP_184833393.1">
    <property type="nucleotide sequence ID" value="NZ_JACHMN010000002.1"/>
</dbReference>
<sequence length="546" mass="61523">MEPQLSLRQQQARLTARLRAEGMTWVRIAEVYRDRFRVNPRAALRMVRGWSQQRAADAWNQRWPDHPKTLKNFSYWENWPNPGGHAPTHEHLAMLAELYECSVGDLLADLPDFRHLDQAATANLAVPRDTPAAVTGEIIVPSNAENLLLDLLSRQPGTDPSQPLPASLGELFRRSEEVDFGELAKVIIMWTQHIPHLPGRREIFGKLAAALTVAATAPLTDLDGMVASAREGRFDLLTLEHCETVVPNMRRQGDVLGALSTLPSVLAYRSIAEQQAEAAPPAYRDRAVAAYAELTQLTGWLCFNAGDYKAAQRYYDEARTAAHEARAVELVTYILCAMSHLATWQGKPRIGIDHAAAAAFWAEQTGSAHARAYAADVAVRALLADGRPEQCDPYLSREHEALIGYDKNSEPRKSWWYFFDESFYWRTNAEHALKLRRPDEAMAAADRSLELSDMANLHNRAFRMLFRAEAFVQQDRIEFAVEAIEQVVILTALNTTKRLDQRVTHLRSSLDPWRRTRAVKHLDQVINAYAMAVPGRSGRTNRTYSV</sequence>
<gene>
    <name evidence="1" type="ORF">F4553_001270</name>
</gene>
<name>A0A841BM01_9ACTN</name>
<accession>A0A841BM01</accession>
<dbReference type="EMBL" id="JACHMN010000002">
    <property type="protein sequence ID" value="MBB5867891.1"/>
    <property type="molecule type" value="Genomic_DNA"/>
</dbReference>
<protein>
    <submittedName>
        <fullName evidence="1">Tetratricopeptide (TPR) repeat protein</fullName>
    </submittedName>
</protein>
<evidence type="ECO:0000313" key="2">
    <source>
        <dbReference type="Proteomes" id="UP000587527"/>
    </source>
</evidence>
<evidence type="ECO:0000313" key="1">
    <source>
        <dbReference type="EMBL" id="MBB5867891.1"/>
    </source>
</evidence>
<proteinExistence type="predicted"/>
<dbReference type="AlphaFoldDB" id="A0A841BM01"/>
<dbReference type="Proteomes" id="UP000587527">
    <property type="component" value="Unassembled WGS sequence"/>
</dbReference>
<reference evidence="1 2" key="1">
    <citation type="submission" date="2020-08" db="EMBL/GenBank/DDBJ databases">
        <title>Sequencing the genomes of 1000 actinobacteria strains.</title>
        <authorList>
            <person name="Klenk H.-P."/>
        </authorList>
    </citation>
    <scope>NUCLEOTIDE SEQUENCE [LARGE SCALE GENOMIC DNA]</scope>
    <source>
        <strain evidence="1 2">DSM 45362</strain>
    </source>
</reference>
<comment type="caution">
    <text evidence="1">The sequence shown here is derived from an EMBL/GenBank/DDBJ whole genome shotgun (WGS) entry which is preliminary data.</text>
</comment>
<keyword evidence="2" id="KW-1185">Reference proteome</keyword>
<organism evidence="1 2">
    <name type="scientific">Allocatelliglobosispora scoriae</name>
    <dbReference type="NCBI Taxonomy" id="643052"/>
    <lineage>
        <taxon>Bacteria</taxon>
        <taxon>Bacillati</taxon>
        <taxon>Actinomycetota</taxon>
        <taxon>Actinomycetes</taxon>
        <taxon>Micromonosporales</taxon>
        <taxon>Micromonosporaceae</taxon>
        <taxon>Allocatelliglobosispora</taxon>
    </lineage>
</organism>